<dbReference type="Proteomes" id="UP001597108">
    <property type="component" value="Unassembled WGS sequence"/>
</dbReference>
<dbReference type="EMBL" id="JBHTJT010000011">
    <property type="protein sequence ID" value="MFD0980065.1"/>
    <property type="molecule type" value="Genomic_DNA"/>
</dbReference>
<name>A0ABW3IQQ1_9RHOB</name>
<sequence length="40" mass="4938">MSRHWSERQWRMMTDERTALLELVEKQADEDLVREMLAFV</sequence>
<protein>
    <recommendedName>
        <fullName evidence="3">Transposase</fullName>
    </recommendedName>
</protein>
<dbReference type="RefSeq" id="WP_386074401.1">
    <property type="nucleotide sequence ID" value="NZ_JBHTJT010000011.1"/>
</dbReference>
<evidence type="ECO:0000313" key="1">
    <source>
        <dbReference type="EMBL" id="MFD0980065.1"/>
    </source>
</evidence>
<organism evidence="1 2">
    <name type="scientific">Tropicimonas aquimaris</name>
    <dbReference type="NCBI Taxonomy" id="914152"/>
    <lineage>
        <taxon>Bacteria</taxon>
        <taxon>Pseudomonadati</taxon>
        <taxon>Pseudomonadota</taxon>
        <taxon>Alphaproteobacteria</taxon>
        <taxon>Rhodobacterales</taxon>
        <taxon>Roseobacteraceae</taxon>
        <taxon>Tropicimonas</taxon>
    </lineage>
</organism>
<keyword evidence="2" id="KW-1185">Reference proteome</keyword>
<proteinExistence type="predicted"/>
<evidence type="ECO:0000313" key="2">
    <source>
        <dbReference type="Proteomes" id="UP001597108"/>
    </source>
</evidence>
<gene>
    <name evidence="1" type="ORF">ACFQ2S_10430</name>
</gene>
<evidence type="ECO:0008006" key="3">
    <source>
        <dbReference type="Google" id="ProtNLM"/>
    </source>
</evidence>
<comment type="caution">
    <text evidence="1">The sequence shown here is derived from an EMBL/GenBank/DDBJ whole genome shotgun (WGS) entry which is preliminary data.</text>
</comment>
<reference evidence="2" key="1">
    <citation type="journal article" date="2019" name="Int. J. Syst. Evol. Microbiol.">
        <title>The Global Catalogue of Microorganisms (GCM) 10K type strain sequencing project: providing services to taxonomists for standard genome sequencing and annotation.</title>
        <authorList>
            <consortium name="The Broad Institute Genomics Platform"/>
            <consortium name="The Broad Institute Genome Sequencing Center for Infectious Disease"/>
            <person name="Wu L."/>
            <person name="Ma J."/>
        </authorList>
    </citation>
    <scope>NUCLEOTIDE SEQUENCE [LARGE SCALE GENOMIC DNA]</scope>
    <source>
        <strain evidence="2">CCUG 60524</strain>
    </source>
</reference>
<accession>A0ABW3IQQ1</accession>